<reference evidence="1" key="1">
    <citation type="journal article" date="2013" name="Genetics">
        <title>The draft genome and transcriptome of Panagrellus redivivus are shaped by the harsh demands of a free-living lifestyle.</title>
        <authorList>
            <person name="Srinivasan J."/>
            <person name="Dillman A.R."/>
            <person name="Macchietto M.G."/>
            <person name="Heikkinen L."/>
            <person name="Lakso M."/>
            <person name="Fracchia K.M."/>
            <person name="Antoshechkin I."/>
            <person name="Mortazavi A."/>
            <person name="Wong G."/>
            <person name="Sternberg P.W."/>
        </authorList>
    </citation>
    <scope>NUCLEOTIDE SEQUENCE [LARGE SCALE GENOMIC DNA]</scope>
    <source>
        <strain evidence="1">MT8872</strain>
    </source>
</reference>
<evidence type="ECO:0000313" key="1">
    <source>
        <dbReference type="Proteomes" id="UP000492821"/>
    </source>
</evidence>
<sequence>MACIDECITYDNCFAIQMEWGMGTCNLLTMIRDYTWEEAQCSYFVRNDATVKITGRSLDGMDQVIQNVVYASKNVCPDGWTVDSDSEECALTLDESVCDEYAAFLGACYDGTDCLIPLLNETSFE</sequence>
<dbReference type="AlphaFoldDB" id="A0A7E4VRG7"/>
<protein>
    <submittedName>
        <fullName evidence="2">CW domain-containing protein</fullName>
    </submittedName>
</protein>
<evidence type="ECO:0000313" key="2">
    <source>
        <dbReference type="WBParaSite" id="Pan_g23756.t1"/>
    </source>
</evidence>
<name>A0A7E4VRG7_PANRE</name>
<keyword evidence="1" id="KW-1185">Reference proteome</keyword>
<organism evidence="1 2">
    <name type="scientific">Panagrellus redivivus</name>
    <name type="common">Microworm</name>
    <dbReference type="NCBI Taxonomy" id="6233"/>
    <lineage>
        <taxon>Eukaryota</taxon>
        <taxon>Metazoa</taxon>
        <taxon>Ecdysozoa</taxon>
        <taxon>Nematoda</taxon>
        <taxon>Chromadorea</taxon>
        <taxon>Rhabditida</taxon>
        <taxon>Tylenchina</taxon>
        <taxon>Panagrolaimomorpha</taxon>
        <taxon>Panagrolaimoidea</taxon>
        <taxon>Panagrolaimidae</taxon>
        <taxon>Panagrellus</taxon>
    </lineage>
</organism>
<proteinExistence type="predicted"/>
<accession>A0A7E4VRG7</accession>
<reference evidence="2" key="2">
    <citation type="submission" date="2020-10" db="UniProtKB">
        <authorList>
            <consortium name="WormBaseParasite"/>
        </authorList>
    </citation>
    <scope>IDENTIFICATION</scope>
</reference>
<dbReference type="Proteomes" id="UP000492821">
    <property type="component" value="Unassembled WGS sequence"/>
</dbReference>
<dbReference type="WBParaSite" id="Pan_g23756.t1">
    <property type="protein sequence ID" value="Pan_g23756.t1"/>
    <property type="gene ID" value="Pan_g23756"/>
</dbReference>